<organism evidence="1 2">
    <name type="scientific">Shewanella benthica KT99</name>
    <dbReference type="NCBI Taxonomy" id="314608"/>
    <lineage>
        <taxon>Bacteria</taxon>
        <taxon>Pseudomonadati</taxon>
        <taxon>Pseudomonadota</taxon>
        <taxon>Gammaproteobacteria</taxon>
        <taxon>Alteromonadales</taxon>
        <taxon>Shewanellaceae</taxon>
        <taxon>Shewanella</taxon>
    </lineage>
</organism>
<protein>
    <recommendedName>
        <fullName evidence="3">Response regulatory domain-containing protein</fullName>
    </recommendedName>
</protein>
<accession>A9CWP8</accession>
<evidence type="ECO:0000313" key="1">
    <source>
        <dbReference type="EMBL" id="EDQ02555.1"/>
    </source>
</evidence>
<evidence type="ECO:0000313" key="2">
    <source>
        <dbReference type="Proteomes" id="UP000005839"/>
    </source>
</evidence>
<reference evidence="1 2" key="1">
    <citation type="submission" date="2007-10" db="EMBL/GenBank/DDBJ databases">
        <authorList>
            <person name="Yayanos A."/>
            <person name="Ferriera S."/>
            <person name="Johnson J."/>
            <person name="Kravitz S."/>
            <person name="Halpern A."/>
            <person name="Remington K."/>
            <person name="Beeson K."/>
            <person name="Tran B."/>
            <person name="Rogers Y.-H."/>
            <person name="Friedman R."/>
            <person name="Venter J.C."/>
        </authorList>
    </citation>
    <scope>NUCLEOTIDE SEQUENCE [LARGE SCALE GENOMIC DNA]</scope>
    <source>
        <strain evidence="1 2">KT99</strain>
    </source>
</reference>
<gene>
    <name evidence="1" type="ORF">KT99_18597</name>
</gene>
<dbReference type="Gene3D" id="3.40.50.2300">
    <property type="match status" value="1"/>
</dbReference>
<dbReference type="EMBL" id="ABIC01000002">
    <property type="protein sequence ID" value="EDQ02555.1"/>
    <property type="molecule type" value="Genomic_DNA"/>
</dbReference>
<sequence>MNGTQKVLGEHYSQHILIVEDEPDLANLIKLNLNTLSYGVSHSTTLKH</sequence>
<proteinExistence type="predicted"/>
<dbReference type="Proteomes" id="UP000005839">
    <property type="component" value="Unassembled WGS sequence"/>
</dbReference>
<dbReference type="AlphaFoldDB" id="A9CWP8"/>
<evidence type="ECO:0008006" key="3">
    <source>
        <dbReference type="Google" id="ProtNLM"/>
    </source>
</evidence>
<keyword evidence="2" id="KW-1185">Reference proteome</keyword>
<dbReference type="STRING" id="314608.KT99_18597"/>
<name>A9CWP8_9GAMM</name>
<comment type="caution">
    <text evidence="1">The sequence shown here is derived from an EMBL/GenBank/DDBJ whole genome shotgun (WGS) entry which is preliminary data.</text>
</comment>